<evidence type="ECO:0000256" key="1">
    <source>
        <dbReference type="SAM" id="Coils"/>
    </source>
</evidence>
<keyword evidence="1" id="KW-0175">Coiled coil</keyword>
<dbReference type="EMBL" id="BANB01000265">
    <property type="protein sequence ID" value="GAN77256.1"/>
    <property type="molecule type" value="Genomic_DNA"/>
</dbReference>
<organism evidence="3 4">
    <name type="scientific">Acidisphaera rubrifaciens HS-AP3</name>
    <dbReference type="NCBI Taxonomy" id="1231350"/>
    <lineage>
        <taxon>Bacteria</taxon>
        <taxon>Pseudomonadati</taxon>
        <taxon>Pseudomonadota</taxon>
        <taxon>Alphaproteobacteria</taxon>
        <taxon>Acetobacterales</taxon>
        <taxon>Acetobacteraceae</taxon>
        <taxon>Acidisphaera</taxon>
    </lineage>
</organism>
<accession>A0A0D6P7D8</accession>
<protein>
    <submittedName>
        <fullName evidence="3">Uncharacterized protein</fullName>
    </submittedName>
</protein>
<dbReference type="AlphaFoldDB" id="A0A0D6P7D8"/>
<proteinExistence type="predicted"/>
<gene>
    <name evidence="3" type="ORF">Asru_0265_04</name>
</gene>
<feature type="region of interest" description="Disordered" evidence="2">
    <location>
        <begin position="1"/>
        <end position="38"/>
    </location>
</feature>
<comment type="caution">
    <text evidence="3">The sequence shown here is derived from an EMBL/GenBank/DDBJ whole genome shotgun (WGS) entry which is preliminary data.</text>
</comment>
<keyword evidence="4" id="KW-1185">Reference proteome</keyword>
<evidence type="ECO:0000313" key="3">
    <source>
        <dbReference type="EMBL" id="GAN77256.1"/>
    </source>
</evidence>
<evidence type="ECO:0000313" key="4">
    <source>
        <dbReference type="Proteomes" id="UP000032680"/>
    </source>
</evidence>
<sequence>MSEQTPMSQHAPGADPLPAPPRALREASSDPVFTISGPPRGGMPVTMVALPAAAQIADTAAPVFTISGPGRAADDRLRALEARCDALQSQIIRLGRA</sequence>
<feature type="coiled-coil region" evidence="1">
    <location>
        <begin position="70"/>
        <end position="97"/>
    </location>
</feature>
<evidence type="ECO:0000256" key="2">
    <source>
        <dbReference type="SAM" id="MobiDB-lite"/>
    </source>
</evidence>
<dbReference type="Proteomes" id="UP000032680">
    <property type="component" value="Unassembled WGS sequence"/>
</dbReference>
<reference evidence="3 4" key="1">
    <citation type="submission" date="2012-11" db="EMBL/GenBank/DDBJ databases">
        <title>Whole genome sequence of Acidisphaera rubrifaciens HS-AP3.</title>
        <authorList>
            <person name="Azuma Y."/>
            <person name="Higashiura N."/>
            <person name="Hirakawa H."/>
            <person name="Matsushita K."/>
        </authorList>
    </citation>
    <scope>NUCLEOTIDE SEQUENCE [LARGE SCALE GENOMIC DNA]</scope>
    <source>
        <strain evidence="3 4">HS-AP3</strain>
    </source>
</reference>
<name>A0A0D6P7D8_9PROT</name>
<dbReference type="RefSeq" id="WP_048861266.1">
    <property type="nucleotide sequence ID" value="NZ_BANB01000265.1"/>
</dbReference>